<gene>
    <name evidence="1" type="ORF">BcabD6B2_15950</name>
</gene>
<dbReference type="Proteomes" id="UP001497744">
    <property type="component" value="Unassembled WGS sequence"/>
</dbReference>
<dbReference type="RefSeq" id="XP_067714229.1">
    <property type="nucleotide sequence ID" value="XM_067858128.1"/>
</dbReference>
<proteinExistence type="predicted"/>
<accession>A0AAV4LRK3</accession>
<dbReference type="EMBL" id="BPLF01000001">
    <property type="protein sequence ID" value="GIX62160.1"/>
    <property type="molecule type" value="Genomic_DNA"/>
</dbReference>
<evidence type="ECO:0000313" key="1">
    <source>
        <dbReference type="EMBL" id="GIX62160.1"/>
    </source>
</evidence>
<reference evidence="1 2" key="1">
    <citation type="submission" date="2021-06" db="EMBL/GenBank/DDBJ databases">
        <title>Genome sequence of Babesia caballi.</title>
        <authorList>
            <person name="Yamagishi J."/>
            <person name="Kidaka T."/>
            <person name="Ochi A."/>
        </authorList>
    </citation>
    <scope>NUCLEOTIDE SEQUENCE [LARGE SCALE GENOMIC DNA]</scope>
    <source>
        <strain evidence="1">USDA-D6B2</strain>
    </source>
</reference>
<dbReference type="InterPro" id="IPR024751">
    <property type="entry name" value="VESA1"/>
</dbReference>
<sequence>MDGQDPSQQGEKAIEALSNEVKNLLTNFEGSGSGFSHQEIENVTKALGNGNSGLIAKLAEGLQQFIGYKENGNTNGLITGAGIAPSNIATHRLCDAAIACTIGVLEQVRETKKQSSVNINLEHKRLLNEILPKLHACYGKGPGGLQSVSQDIKTTLSKSRFEGSSGSGFGGFLDRMGEGFETLAKAVQSAKDDSKTVAEKVGEYLKGVFGDGTSWGKASAEEAGQQLTTLVSGKNNIYDPSKLNGKIDAVNRAIKPEVSKPNISYLKPVLESGNSAFMDTLKKRNYESYYKGINNDPINPSTHAKIFLGCLPLYYQALTYLYWRCHENGGGWNAMTPGSGPLKDFLYSMWYDPSKLHVVKRGSDIMTVLEEKFADFRIAVSQKISYPEFLKELHGNVKQKLSNAATECPLSALYYCASCYFTCKQATITTPTKSPSTIREMLYFLAALQFSSSYEGLEKHIENLLSTELDVADSGLNTPNNTLSSDQIKEHLTTSCSLSPAVLGTLQGGDGPEKSEPWLYQLFCNTAFQFRYTTGATLFSTVSNYAYALQLQLHFLYQQCSNTYTKACGWHQCTFGEKINESSKDKVVASHICSVGCTNTNHNGGDHTNGPCEHTDCGQSAGKASPLQAFLTDKLKGFSRGQPSDPSSHLGYCSGFLCHVPMGFDNHLRPGGNTQGSHISLTLKPFCGGFNTPLRQLSEKLGCLTKRTPRTLGDLFGFTWHLNGQLFGNKELTNGAMEELAKKLVEAFKSPPTNKVPKFLLEILTGLAGSAPQSHSSPSVLSSSFESLASAIPFLFELFVGEPKDSLPTKLFEMKGTAHSTTSGTHNDLYSLFNSTCSESNCGPYLYPLTHSDGATYSPAHASTYLSWVLYLSDDLQSWFQDMLDEFKNIDCTKVGCMGTKCNSHAPGTHGATSGPECQCDSVVQCGGTLPLLYRHGFRYNNPLVLMGRSNGSDVRKCSAFAQQLQKVISSK</sequence>
<dbReference type="GeneID" id="94193641"/>
<dbReference type="Pfam" id="PF12785">
    <property type="entry name" value="VESA1_N"/>
    <property type="match status" value="1"/>
</dbReference>
<dbReference type="AlphaFoldDB" id="A0AAV4LRK3"/>
<name>A0AAV4LRK3_BABCB</name>
<evidence type="ECO:0000313" key="2">
    <source>
        <dbReference type="Proteomes" id="UP001497744"/>
    </source>
</evidence>
<organism evidence="1 2">
    <name type="scientific">Babesia caballi</name>
    <dbReference type="NCBI Taxonomy" id="5871"/>
    <lineage>
        <taxon>Eukaryota</taxon>
        <taxon>Sar</taxon>
        <taxon>Alveolata</taxon>
        <taxon>Apicomplexa</taxon>
        <taxon>Aconoidasida</taxon>
        <taxon>Piroplasmida</taxon>
        <taxon>Babesiidae</taxon>
        <taxon>Babesia</taxon>
    </lineage>
</organism>
<protein>
    <submittedName>
        <fullName evidence="1">Variant erythrocyte surface antigen-1 family protein</fullName>
    </submittedName>
</protein>
<keyword evidence="2" id="KW-1185">Reference proteome</keyword>
<comment type="caution">
    <text evidence="1">The sequence shown here is derived from an EMBL/GenBank/DDBJ whole genome shotgun (WGS) entry which is preliminary data.</text>
</comment>